<feature type="region of interest" description="Disordered" evidence="1">
    <location>
        <begin position="1"/>
        <end position="62"/>
    </location>
</feature>
<keyword evidence="3" id="KW-1185">Reference proteome</keyword>
<reference evidence="2" key="2">
    <citation type="submission" date="2020-05" db="UniProtKB">
        <authorList>
            <consortium name="EnsemblMetazoa"/>
        </authorList>
    </citation>
    <scope>IDENTIFICATION</scope>
    <source>
        <strain evidence="2">MINIMUS1</strain>
    </source>
</reference>
<feature type="compositionally biased region" description="Basic and acidic residues" evidence="1">
    <location>
        <begin position="10"/>
        <end position="21"/>
    </location>
</feature>
<dbReference type="VEuPathDB" id="VectorBase:AMIN003093"/>
<feature type="compositionally biased region" description="Polar residues" evidence="1">
    <location>
        <begin position="223"/>
        <end position="233"/>
    </location>
</feature>
<evidence type="ECO:0000256" key="1">
    <source>
        <dbReference type="SAM" id="MobiDB-lite"/>
    </source>
</evidence>
<evidence type="ECO:0000313" key="2">
    <source>
        <dbReference type="EnsemblMetazoa" id="AMIN003093-PA"/>
    </source>
</evidence>
<accession>A0A182VYE3</accession>
<dbReference type="Proteomes" id="UP000075920">
    <property type="component" value="Unassembled WGS sequence"/>
</dbReference>
<name>A0A182VYE3_9DIPT</name>
<feature type="region of interest" description="Disordered" evidence="1">
    <location>
        <begin position="285"/>
        <end position="341"/>
    </location>
</feature>
<evidence type="ECO:0000313" key="3">
    <source>
        <dbReference type="Proteomes" id="UP000075920"/>
    </source>
</evidence>
<feature type="region of interest" description="Disordered" evidence="1">
    <location>
        <begin position="97"/>
        <end position="119"/>
    </location>
</feature>
<feature type="region of interest" description="Disordered" evidence="1">
    <location>
        <begin position="196"/>
        <end position="251"/>
    </location>
</feature>
<protein>
    <submittedName>
        <fullName evidence="2">Uncharacterized protein</fullName>
    </submittedName>
</protein>
<reference evidence="3" key="1">
    <citation type="submission" date="2013-03" db="EMBL/GenBank/DDBJ databases">
        <title>The Genome Sequence of Anopheles minimus MINIMUS1.</title>
        <authorList>
            <consortium name="The Broad Institute Genomics Platform"/>
            <person name="Neafsey D.E."/>
            <person name="Walton C."/>
            <person name="Walker B."/>
            <person name="Young S.K."/>
            <person name="Zeng Q."/>
            <person name="Gargeya S."/>
            <person name="Fitzgerald M."/>
            <person name="Haas B."/>
            <person name="Abouelleil A."/>
            <person name="Allen A.W."/>
            <person name="Alvarado L."/>
            <person name="Arachchi H.M."/>
            <person name="Berlin A.M."/>
            <person name="Chapman S.B."/>
            <person name="Gainer-Dewar J."/>
            <person name="Goldberg J."/>
            <person name="Griggs A."/>
            <person name="Gujja S."/>
            <person name="Hansen M."/>
            <person name="Howarth C."/>
            <person name="Imamovic A."/>
            <person name="Ireland A."/>
            <person name="Larimer J."/>
            <person name="McCowan C."/>
            <person name="Murphy C."/>
            <person name="Pearson M."/>
            <person name="Poon T.W."/>
            <person name="Priest M."/>
            <person name="Roberts A."/>
            <person name="Saif S."/>
            <person name="Shea T."/>
            <person name="Sisk P."/>
            <person name="Sykes S."/>
            <person name="Wortman J."/>
            <person name="Nusbaum C."/>
            <person name="Birren B."/>
        </authorList>
    </citation>
    <scope>NUCLEOTIDE SEQUENCE [LARGE SCALE GENOMIC DNA]</scope>
    <source>
        <strain evidence="3">MINIMUS1</strain>
    </source>
</reference>
<feature type="compositionally biased region" description="Polar residues" evidence="1">
    <location>
        <begin position="329"/>
        <end position="341"/>
    </location>
</feature>
<sequence length="376" mass="41718">MSSRKSRLSLSKDLHKDKDVKTPNARRALARTSKTKNSPETQKNEECYEVSPSQGSDYSPLVSLTQDNSFHAINGVSWEWNSPQRLRDQQQLKIATTNNYRNHKPPLRTNYADIPDTAPTKKPTGFNKFISKLNLLMEKENVADPLNSPITEPTEHSELPDESFAIDEFFVESGSKQSEAIAKTEESDDDIFQEHAIESPVEKSAPTGTDLDDSKLDNLLIEASQTMEQHFNKPSSPPPPPQPELDFGPKVETKAPHLNIPIEMNDSDMDGFLIQASLMVEEKLSDSSQDSCSNGSAQQTVNRPGVVASIPGPTFPPKAVDKRDIKGSACSSEGTSETTMSQDELKALIEMKRQEALRRLQNNRLKRGMKGTNSHG</sequence>
<organism evidence="2 3">
    <name type="scientific">Anopheles minimus</name>
    <dbReference type="NCBI Taxonomy" id="112268"/>
    <lineage>
        <taxon>Eukaryota</taxon>
        <taxon>Metazoa</taxon>
        <taxon>Ecdysozoa</taxon>
        <taxon>Arthropoda</taxon>
        <taxon>Hexapoda</taxon>
        <taxon>Insecta</taxon>
        <taxon>Pterygota</taxon>
        <taxon>Neoptera</taxon>
        <taxon>Endopterygota</taxon>
        <taxon>Diptera</taxon>
        <taxon>Nematocera</taxon>
        <taxon>Culicoidea</taxon>
        <taxon>Culicidae</taxon>
        <taxon>Anophelinae</taxon>
        <taxon>Anopheles</taxon>
    </lineage>
</organism>
<feature type="compositionally biased region" description="Low complexity" evidence="1">
    <location>
        <begin position="286"/>
        <end position="296"/>
    </location>
</feature>
<feature type="compositionally biased region" description="Polar residues" evidence="1">
    <location>
        <begin position="51"/>
        <end position="62"/>
    </location>
</feature>
<dbReference type="EnsemblMetazoa" id="AMIN003093-RA">
    <property type="protein sequence ID" value="AMIN003093-PA"/>
    <property type="gene ID" value="AMIN003093"/>
</dbReference>
<dbReference type="AlphaFoldDB" id="A0A182VYE3"/>
<proteinExistence type="predicted"/>